<feature type="binding site" evidence="4">
    <location>
        <position position="242"/>
    </location>
    <ligand>
        <name>substrate</name>
    </ligand>
</feature>
<dbReference type="Gene3D" id="3.20.110.10">
    <property type="entry name" value="Glycoside hydrolase 38, N terminal domain"/>
    <property type="match status" value="1"/>
</dbReference>
<dbReference type="GO" id="GO:0005576">
    <property type="term" value="C:extracellular region"/>
    <property type="evidence" value="ECO:0007669"/>
    <property type="project" value="TreeGrafter"/>
</dbReference>
<evidence type="ECO:0000256" key="4">
    <source>
        <dbReference type="PIRSR" id="PIRSR640042-2"/>
    </source>
</evidence>
<dbReference type="Proteomes" id="UP000093514">
    <property type="component" value="Unassembled WGS sequence"/>
</dbReference>
<evidence type="ECO:0000256" key="1">
    <source>
        <dbReference type="ARBA" id="ARBA00006821"/>
    </source>
</evidence>
<feature type="active site" description="Proton donor" evidence="3">
    <location>
        <position position="352"/>
    </location>
</feature>
<dbReference type="InterPro" id="IPR037090">
    <property type="entry name" value="57_glycoside_trans_central"/>
</dbReference>
<evidence type="ECO:0000256" key="3">
    <source>
        <dbReference type="PIRSR" id="PIRSR640042-1"/>
    </source>
</evidence>
<dbReference type="AlphaFoldDB" id="A0A1C0A5J5"/>
<evidence type="ECO:0000259" key="6">
    <source>
        <dbReference type="Pfam" id="PF03065"/>
    </source>
</evidence>
<evidence type="ECO:0000313" key="8">
    <source>
        <dbReference type="EMBL" id="OCL25415.1"/>
    </source>
</evidence>
<evidence type="ECO:0000256" key="5">
    <source>
        <dbReference type="RuleBase" id="RU361196"/>
    </source>
</evidence>
<dbReference type="PANTHER" id="PTHR41695">
    <property type="entry name" value="1,4-ALPHA-GLUCAN BRANCHING ENZYME RV3031-RELATED"/>
    <property type="match status" value="1"/>
</dbReference>
<dbReference type="InterPro" id="IPR028995">
    <property type="entry name" value="Glyco_hydro_57/38_cen_sf"/>
</dbReference>
<feature type="binding site" evidence="4">
    <location>
        <position position="259"/>
    </location>
    <ligand>
        <name>substrate</name>
    </ligand>
</feature>
<evidence type="ECO:0000256" key="2">
    <source>
        <dbReference type="ARBA" id="ARBA00023277"/>
    </source>
</evidence>
<dbReference type="SUPFAM" id="SSF88688">
    <property type="entry name" value="Families 57/38 glycoside transferase middle domain"/>
    <property type="match status" value="1"/>
</dbReference>
<proteinExistence type="inferred from homology"/>
<feature type="active site" description="Nucleophile" evidence="3">
    <location>
        <position position="190"/>
    </location>
</feature>
<reference evidence="8 9" key="2">
    <citation type="submission" date="2016-08" db="EMBL/GenBank/DDBJ databases">
        <title>Orenia metallireducens sp. nov. strain Z6, a Novel Metal-reducing Firmicute from the Deep Subsurface.</title>
        <authorList>
            <person name="Maxim B.I."/>
            <person name="Kenneth K."/>
            <person name="Flynn T.M."/>
            <person name="Oloughlin E.J."/>
            <person name="Locke R.A."/>
            <person name="Weber J.R."/>
            <person name="Egan S.M."/>
            <person name="Mackie R.I."/>
            <person name="Cann I.K."/>
        </authorList>
    </citation>
    <scope>NUCLEOTIDE SEQUENCE [LARGE SCALE GENOMIC DNA]</scope>
    <source>
        <strain evidence="8 9">Z6</strain>
    </source>
</reference>
<evidence type="ECO:0000259" key="7">
    <source>
        <dbReference type="Pfam" id="PF09210"/>
    </source>
</evidence>
<feature type="binding site" evidence="4">
    <location>
        <position position="467"/>
    </location>
    <ligand>
        <name>substrate</name>
    </ligand>
</feature>
<dbReference type="InterPro" id="IPR015293">
    <property type="entry name" value="BE_C"/>
</dbReference>
<dbReference type="Pfam" id="PF09210">
    <property type="entry name" value="BE_C"/>
    <property type="match status" value="1"/>
</dbReference>
<feature type="domain" description="Glycoside hydrolase family 57 N-terminal" evidence="6">
    <location>
        <begin position="9"/>
        <end position="396"/>
    </location>
</feature>
<accession>A0A1C0A5J5</accession>
<sequence>METEGFLSLILHSHLPFVRHPEDNSALEEDWLYEAITETYIPLIDIFSRLINNNVNFKLTLSLSPTLISMLTDKLLQDRYLNYIDKLIELSERELNRTAEQPDFYQVAEMYNKNFIKCKKIFIGYNCNLIKAFKELQEIGVLEVITCTATHGYLPLMSIYPEAVNAQLEAGIQVYEEHFNTKPKGIWLPECGYYPKLDQLLWDKGIRYFFVDTHGILNANPKPHYANFAPIYCPSGVAAFGRDVESSRQVWSSIQGYPGDYDYREFYRDIGFDLDYKYIKDYIHPKGFRKNTGIKYYRITNKGNNHKDVYKPIWAKQKAVIHAKDFLEKRQEQINNLKSHMDRPPIIISPYDTELFGHWWYEGPLWLESLISKIYHDKKNNIKLITPSEYLDNFPINQVATPSLSSWGDSGYSQVWLDKSNDWIYPKLHAATEQMIIMAKHFTNPNKLQRRLLNQLARELLLAQSSDWAFIIKNNTMKDYAIRRTNEHLDNFNNLINQLRNDSFDTKHLKELEDKNNLFPNLNYKIYQSLNNSNYEEVNI</sequence>
<dbReference type="RefSeq" id="WP_068719327.1">
    <property type="nucleotide sequence ID" value="NZ_LWDV01000010.1"/>
</dbReference>
<dbReference type="OrthoDB" id="9803279at2"/>
<protein>
    <submittedName>
        <fullName evidence="8">Glycoside hydrolase</fullName>
    </submittedName>
</protein>
<dbReference type="Pfam" id="PF03065">
    <property type="entry name" value="Glyco_hydro_57"/>
    <property type="match status" value="1"/>
</dbReference>
<feature type="domain" description="1,4-alpha-glucan branching enzyme C-terminal" evidence="7">
    <location>
        <begin position="428"/>
        <end position="527"/>
    </location>
</feature>
<dbReference type="SUPFAM" id="SSF88713">
    <property type="entry name" value="Glycoside hydrolase/deacetylase"/>
    <property type="match status" value="1"/>
</dbReference>
<comment type="caution">
    <text evidence="8">The sequence shown here is derived from an EMBL/GenBank/DDBJ whole genome shotgun (WGS) entry which is preliminary data.</text>
</comment>
<dbReference type="CDD" id="cd10792">
    <property type="entry name" value="GH57N_AmyC_like"/>
    <property type="match status" value="1"/>
</dbReference>
<feature type="binding site" evidence="4">
    <location>
        <position position="407"/>
    </location>
    <ligand>
        <name>substrate</name>
    </ligand>
</feature>
<dbReference type="InterPro" id="IPR004300">
    <property type="entry name" value="Glyco_hydro_57_N"/>
</dbReference>
<dbReference type="InterPro" id="IPR027291">
    <property type="entry name" value="Glyco_hydro_38_N_sf"/>
</dbReference>
<evidence type="ECO:0000313" key="9">
    <source>
        <dbReference type="Proteomes" id="UP000093514"/>
    </source>
</evidence>
<dbReference type="Gene3D" id="1.20.1430.10">
    <property type="entry name" value="Families 57/38 glycoside transferase, middle domain"/>
    <property type="match status" value="1"/>
</dbReference>
<keyword evidence="9" id="KW-1185">Reference proteome</keyword>
<dbReference type="GO" id="GO:0016787">
    <property type="term" value="F:hydrolase activity"/>
    <property type="evidence" value="ECO:0007669"/>
    <property type="project" value="UniProtKB-KW"/>
</dbReference>
<reference evidence="9" key="1">
    <citation type="submission" date="2016-07" db="EMBL/GenBank/DDBJ databases">
        <authorList>
            <person name="Florea S."/>
            <person name="Webb J.S."/>
            <person name="Jaromczyk J."/>
            <person name="Schardl C.L."/>
        </authorList>
    </citation>
    <scope>NUCLEOTIDE SEQUENCE [LARGE SCALE GENOMIC DNA]</scope>
    <source>
        <strain evidence="9">Z6</strain>
    </source>
</reference>
<dbReference type="InterPro" id="IPR040042">
    <property type="entry name" value="Branching_enz_MT3115-like"/>
</dbReference>
<comment type="similarity">
    <text evidence="1 5">Belongs to the glycosyl hydrolase 57 family.</text>
</comment>
<dbReference type="InterPro" id="IPR011330">
    <property type="entry name" value="Glyco_hydro/deAcase_b/a-brl"/>
</dbReference>
<gene>
    <name evidence="8" type="ORF">U472_13790</name>
</gene>
<dbReference type="EMBL" id="LWDV01000010">
    <property type="protein sequence ID" value="OCL25415.1"/>
    <property type="molecule type" value="Genomic_DNA"/>
</dbReference>
<keyword evidence="8" id="KW-0378">Hydrolase</keyword>
<keyword evidence="2 5" id="KW-0119">Carbohydrate metabolism</keyword>
<name>A0A1C0A5J5_9FIRM</name>
<organism evidence="8 9">
    <name type="scientific">Orenia metallireducens</name>
    <dbReference type="NCBI Taxonomy" id="1413210"/>
    <lineage>
        <taxon>Bacteria</taxon>
        <taxon>Bacillati</taxon>
        <taxon>Bacillota</taxon>
        <taxon>Clostridia</taxon>
        <taxon>Halanaerobiales</taxon>
        <taxon>Halobacteroidaceae</taxon>
        <taxon>Orenia</taxon>
    </lineage>
</organism>
<dbReference type="GO" id="GO:0030979">
    <property type="term" value="P:alpha-glucan biosynthetic process"/>
    <property type="evidence" value="ECO:0007669"/>
    <property type="project" value="InterPro"/>
</dbReference>
<dbReference type="GO" id="GO:0003844">
    <property type="term" value="F:1,4-alpha-glucan branching enzyme activity"/>
    <property type="evidence" value="ECO:0007669"/>
    <property type="project" value="InterPro"/>
</dbReference>
<dbReference type="PANTHER" id="PTHR41695:SF1">
    <property type="entry name" value="1,4-ALPHA-GLUCAN BRANCHING ENZYME TK1436"/>
    <property type="match status" value="1"/>
</dbReference>